<proteinExistence type="predicted"/>
<dbReference type="InterPro" id="IPR052937">
    <property type="entry name" value="Inner_membrane_protein"/>
</dbReference>
<feature type="transmembrane region" description="Helical" evidence="1">
    <location>
        <begin position="72"/>
        <end position="92"/>
    </location>
</feature>
<evidence type="ECO:0000313" key="3">
    <source>
        <dbReference type="EMBL" id="NJB69068.1"/>
    </source>
</evidence>
<keyword evidence="4" id="KW-1185">Reference proteome</keyword>
<feature type="transmembrane region" description="Helical" evidence="1">
    <location>
        <begin position="98"/>
        <end position="115"/>
    </location>
</feature>
<dbReference type="NCBIfam" id="NF008740">
    <property type="entry name" value="PRK11770.1-2"/>
    <property type="match status" value="1"/>
</dbReference>
<organism evidence="3 4">
    <name type="scientific">Desulfobaculum xiamenense</name>
    <dbReference type="NCBI Taxonomy" id="995050"/>
    <lineage>
        <taxon>Bacteria</taxon>
        <taxon>Pseudomonadati</taxon>
        <taxon>Thermodesulfobacteriota</taxon>
        <taxon>Desulfovibrionia</taxon>
        <taxon>Desulfovibrionales</taxon>
        <taxon>Desulfovibrionaceae</taxon>
        <taxon>Desulfobaculum</taxon>
    </lineage>
</organism>
<evidence type="ECO:0000256" key="1">
    <source>
        <dbReference type="SAM" id="Phobius"/>
    </source>
</evidence>
<reference evidence="3 4" key="1">
    <citation type="submission" date="2020-03" db="EMBL/GenBank/DDBJ databases">
        <title>Genomic Encyclopedia of Type Strains, Phase IV (KMG-IV): sequencing the most valuable type-strain genomes for metagenomic binning, comparative biology and taxonomic classification.</title>
        <authorList>
            <person name="Goeker M."/>
        </authorList>
    </citation>
    <scope>NUCLEOTIDE SEQUENCE [LARGE SCALE GENOMIC DNA]</scope>
    <source>
        <strain evidence="3 4">DSM 24233</strain>
    </source>
</reference>
<dbReference type="NCBIfam" id="NF008742">
    <property type="entry name" value="PRK11770.1-4"/>
    <property type="match status" value="1"/>
</dbReference>
<dbReference type="InterPro" id="IPR005185">
    <property type="entry name" value="YccF"/>
</dbReference>
<sequence>MIRFLLNVLWLVLGGLWMAIGWWLSGVIMILTIIGIPWARSCFVIGTFSLWPFGRVVMDRQDVTGREDIGTGALGLVGNVIWFVLCGIWLAIGHLLAAFANFVTIIGIPFGWQHLKLAVISLAPIGRTVVVRD</sequence>
<dbReference type="AlphaFoldDB" id="A0A846QLL9"/>
<comment type="caution">
    <text evidence="3">The sequence shown here is derived from an EMBL/GenBank/DDBJ whole genome shotgun (WGS) entry which is preliminary data.</text>
</comment>
<accession>A0A846QLL9</accession>
<dbReference type="InterPro" id="IPR031308">
    <property type="entry name" value="UCP028777"/>
</dbReference>
<feature type="domain" description="Inner membrane component" evidence="2">
    <location>
        <begin position="77"/>
        <end position="127"/>
    </location>
</feature>
<dbReference type="GO" id="GO:0005886">
    <property type="term" value="C:plasma membrane"/>
    <property type="evidence" value="ECO:0007669"/>
    <property type="project" value="TreeGrafter"/>
</dbReference>
<protein>
    <submittedName>
        <fullName evidence="3">Uncharacterized membrane protein YccF (DUF307 family)</fullName>
    </submittedName>
</protein>
<evidence type="ECO:0000313" key="4">
    <source>
        <dbReference type="Proteomes" id="UP000580856"/>
    </source>
</evidence>
<evidence type="ECO:0000259" key="2">
    <source>
        <dbReference type="Pfam" id="PF03733"/>
    </source>
</evidence>
<dbReference type="Pfam" id="PF03733">
    <property type="entry name" value="YccF"/>
    <property type="match status" value="2"/>
</dbReference>
<dbReference type="PANTHER" id="PTHR42903:SF1">
    <property type="entry name" value="INNER MEMBRANE PROTEIN YCCF"/>
    <property type="match status" value="1"/>
</dbReference>
<keyword evidence="1" id="KW-0472">Membrane</keyword>
<feature type="transmembrane region" description="Helical" evidence="1">
    <location>
        <begin position="5"/>
        <end position="24"/>
    </location>
</feature>
<dbReference type="Proteomes" id="UP000580856">
    <property type="component" value="Unassembled WGS sequence"/>
</dbReference>
<feature type="domain" description="Inner membrane component" evidence="2">
    <location>
        <begin position="5"/>
        <end position="55"/>
    </location>
</feature>
<feature type="transmembrane region" description="Helical" evidence="1">
    <location>
        <begin position="30"/>
        <end position="51"/>
    </location>
</feature>
<dbReference type="NCBIfam" id="NF008741">
    <property type="entry name" value="PRK11770.1-3"/>
    <property type="match status" value="1"/>
</dbReference>
<dbReference type="EMBL" id="JAATJA010000003">
    <property type="protein sequence ID" value="NJB69068.1"/>
    <property type="molecule type" value="Genomic_DNA"/>
</dbReference>
<keyword evidence="1" id="KW-1133">Transmembrane helix</keyword>
<dbReference type="PIRSF" id="PIRSF028777">
    <property type="entry name" value="UCP028777"/>
    <property type="match status" value="1"/>
</dbReference>
<gene>
    <name evidence="3" type="ORF">GGQ74_002762</name>
</gene>
<keyword evidence="1" id="KW-0812">Transmembrane</keyword>
<dbReference type="PANTHER" id="PTHR42903">
    <property type="entry name" value="INNER MEMBRANE PROTEIN YCCF"/>
    <property type="match status" value="1"/>
</dbReference>
<name>A0A846QLL9_9BACT</name>
<dbReference type="RefSeq" id="WP_167942155.1">
    <property type="nucleotide sequence ID" value="NZ_JAATJA010000003.1"/>
</dbReference>